<dbReference type="PANTHER" id="PTHR43747">
    <property type="entry name" value="FAD-BINDING PROTEIN"/>
    <property type="match status" value="1"/>
</dbReference>
<keyword evidence="2" id="KW-0560">Oxidoreductase</keyword>
<dbReference type="Pfam" id="PF01494">
    <property type="entry name" value="FAD_binding_3"/>
    <property type="match status" value="1"/>
</dbReference>
<evidence type="ECO:0000313" key="2">
    <source>
        <dbReference type="EMBL" id="MFC3660737.1"/>
    </source>
</evidence>
<gene>
    <name evidence="2" type="ORF">ACFOM9_11725</name>
</gene>
<organism evidence="2 3">
    <name type="scientific">Luteimonas notoginsengisoli</name>
    <dbReference type="NCBI Taxonomy" id="1578200"/>
    <lineage>
        <taxon>Bacteria</taxon>
        <taxon>Pseudomonadati</taxon>
        <taxon>Pseudomonadota</taxon>
        <taxon>Gammaproteobacteria</taxon>
        <taxon>Lysobacterales</taxon>
        <taxon>Lysobacteraceae</taxon>
        <taxon>Luteimonas</taxon>
    </lineage>
</organism>
<proteinExistence type="predicted"/>
<dbReference type="Proteomes" id="UP001595724">
    <property type="component" value="Unassembled WGS sequence"/>
</dbReference>
<evidence type="ECO:0000259" key="1">
    <source>
        <dbReference type="Pfam" id="PF01494"/>
    </source>
</evidence>
<dbReference type="EC" id="1.-.-.-" evidence="2"/>
<name>A0ABV7UUT5_9GAMM</name>
<dbReference type="Gene3D" id="3.50.50.60">
    <property type="entry name" value="FAD/NAD(P)-binding domain"/>
    <property type="match status" value="1"/>
</dbReference>
<accession>A0ABV7UUT5</accession>
<dbReference type="InterPro" id="IPR002938">
    <property type="entry name" value="FAD-bd"/>
</dbReference>
<dbReference type="SUPFAM" id="SSF51905">
    <property type="entry name" value="FAD/NAD(P)-binding domain"/>
    <property type="match status" value="1"/>
</dbReference>
<comment type="caution">
    <text evidence="2">The sequence shown here is derived from an EMBL/GenBank/DDBJ whole genome shotgun (WGS) entry which is preliminary data.</text>
</comment>
<dbReference type="RefSeq" id="WP_386710690.1">
    <property type="nucleotide sequence ID" value="NZ_JBHRYF010000008.1"/>
</dbReference>
<dbReference type="GO" id="GO:0016491">
    <property type="term" value="F:oxidoreductase activity"/>
    <property type="evidence" value="ECO:0007669"/>
    <property type="project" value="UniProtKB-KW"/>
</dbReference>
<dbReference type="EMBL" id="JBHRYF010000008">
    <property type="protein sequence ID" value="MFC3660737.1"/>
    <property type="molecule type" value="Genomic_DNA"/>
</dbReference>
<protein>
    <submittedName>
        <fullName evidence="2">NAD(P)/FAD-dependent oxidoreductase</fullName>
        <ecNumber evidence="2">1.-.-.-</ecNumber>
    </submittedName>
</protein>
<evidence type="ECO:0000313" key="3">
    <source>
        <dbReference type="Proteomes" id="UP001595724"/>
    </source>
</evidence>
<dbReference type="InterPro" id="IPR050816">
    <property type="entry name" value="Flavin-dep_Halogenase_NPB"/>
</dbReference>
<reference evidence="3" key="1">
    <citation type="journal article" date="2019" name="Int. J. Syst. Evol. Microbiol.">
        <title>The Global Catalogue of Microorganisms (GCM) 10K type strain sequencing project: providing services to taxonomists for standard genome sequencing and annotation.</title>
        <authorList>
            <consortium name="The Broad Institute Genomics Platform"/>
            <consortium name="The Broad Institute Genome Sequencing Center for Infectious Disease"/>
            <person name="Wu L."/>
            <person name="Ma J."/>
        </authorList>
    </citation>
    <scope>NUCLEOTIDE SEQUENCE [LARGE SCALE GENOMIC DNA]</scope>
    <source>
        <strain evidence="3">KCTC 42211</strain>
    </source>
</reference>
<dbReference type="InterPro" id="IPR036188">
    <property type="entry name" value="FAD/NAD-bd_sf"/>
</dbReference>
<keyword evidence="3" id="KW-1185">Reference proteome</keyword>
<sequence length="542" mass="61024">MSKQADTDTDITILGGGLAGLTLAIQLRRQDPGLRVTVLERNAHPVREAAFKVGESTVEIGAHYFAHVLGLRDHLDEAHVRKFGFRFFFSEGREDIERCTELGVSRLLPTPSWQIDRGRFENFLGLRARSLGVDFRDGATVRAIALDDGDAAHEVTFEHAGATTTLSSRWVVDASGRAGLLKRKLDLAQDNDHDANAAWWRVEGRIDPNDWSDDPQWLARCTPPDRWRSTNHMCGPGYWFWLIPLASGAHSLGIVCDGKTHPLDTMNTHEKAMAWLREHQPRVAASLEQPGHALCDFRFLRHFSHGCRQVFGNRWALTGEAGLFLDPFYSPGSDFIAISNTFICNVIARERAGQNWTSHAEIYQQLYFSFYENTMTLFQDQYALFGDTQVMPVKIIWDYTFYWALLAPMFFAGRIADIGMFGRLREQFERGSALNTAMQALLREWGKRNAGRALPLDSRVLDQYRIDWFHELNRALADQLNDDAFAARITSNVERMGWLGAEILQRARAEHAEIGDHGLDALAVGDASPPPSLSASWYASAA</sequence>
<feature type="domain" description="FAD-binding" evidence="1">
    <location>
        <begin position="8"/>
        <end position="218"/>
    </location>
</feature>
<dbReference type="PANTHER" id="PTHR43747:SF1">
    <property type="entry name" value="SLR1998 PROTEIN"/>
    <property type="match status" value="1"/>
</dbReference>